<dbReference type="EMBL" id="CP126210">
    <property type="protein sequence ID" value="WIA11882.1"/>
    <property type="molecule type" value="Genomic_DNA"/>
</dbReference>
<protein>
    <submittedName>
        <fullName evidence="1">Uncharacterized protein</fullName>
    </submittedName>
</protein>
<keyword evidence="2" id="KW-1185">Reference proteome</keyword>
<proteinExistence type="predicted"/>
<dbReference type="Proteomes" id="UP001244341">
    <property type="component" value="Chromosome 3b"/>
</dbReference>
<sequence length="208" mass="21483">MVLHDLTNAVPFAPRSFISNDGTTFAPSSSQQHRRLSVAIPSQLQDGGGVAAAGGLLQSPVGGMMATLLAEAATSHMNTAQTPWSVHPAMDLLSPSSSAVLDANALAAQQVAPTPGMENSTAALAAIGSPSAGATSDRLAALLQWQNTIEAAEAQWGPLHPAVGRAWLELARALQAVDKDSERAKLATKKAFDICQILLKETATVDVV</sequence>
<reference evidence="1 2" key="1">
    <citation type="submission" date="2023-05" db="EMBL/GenBank/DDBJ databases">
        <title>A 100% complete, gapless, phased diploid assembly of the Scenedesmus obliquus UTEX 3031 genome.</title>
        <authorList>
            <person name="Biondi T.C."/>
            <person name="Hanschen E.R."/>
            <person name="Kwon T."/>
            <person name="Eng W."/>
            <person name="Kruse C.P.S."/>
            <person name="Koehler S.I."/>
            <person name="Kunde Y."/>
            <person name="Gleasner C.D."/>
            <person name="You Mak K.T."/>
            <person name="Polle J."/>
            <person name="Hovde B.T."/>
            <person name="Starkenburg S.R."/>
        </authorList>
    </citation>
    <scope>NUCLEOTIDE SEQUENCE [LARGE SCALE GENOMIC DNA]</scope>
    <source>
        <strain evidence="1 2">DOE0152z</strain>
    </source>
</reference>
<organism evidence="1 2">
    <name type="scientific">Tetradesmus obliquus</name>
    <name type="common">Green alga</name>
    <name type="synonym">Acutodesmus obliquus</name>
    <dbReference type="NCBI Taxonomy" id="3088"/>
    <lineage>
        <taxon>Eukaryota</taxon>
        <taxon>Viridiplantae</taxon>
        <taxon>Chlorophyta</taxon>
        <taxon>core chlorophytes</taxon>
        <taxon>Chlorophyceae</taxon>
        <taxon>CS clade</taxon>
        <taxon>Sphaeropleales</taxon>
        <taxon>Scenedesmaceae</taxon>
        <taxon>Tetradesmus</taxon>
    </lineage>
</organism>
<evidence type="ECO:0000313" key="2">
    <source>
        <dbReference type="Proteomes" id="UP001244341"/>
    </source>
</evidence>
<gene>
    <name evidence="1" type="ORF">OEZ85_011967</name>
</gene>
<name>A0ABY8TU88_TETOB</name>
<evidence type="ECO:0000313" key="1">
    <source>
        <dbReference type="EMBL" id="WIA11882.1"/>
    </source>
</evidence>
<accession>A0ABY8TU88</accession>